<accession>A0A3D8YF72</accession>
<sequence length="126" mass="14518">MNLLKTIGLCLMFLASISSCSRQSSISKANKIRLEDKMLSEKLQTQEKRADLLKLKDIISENIGVKNNHLIFRLSKKEFRKTGLPSEYYDRIQREIKANNDFIDANNLNADEFIGDGKFFPAEPEY</sequence>
<dbReference type="RefSeq" id="WP_115830151.1">
    <property type="nucleotide sequence ID" value="NZ_QNUL01000004.1"/>
</dbReference>
<name>A0A3D8YF72_9BACT</name>
<evidence type="ECO:0000313" key="2">
    <source>
        <dbReference type="Proteomes" id="UP000256373"/>
    </source>
</evidence>
<dbReference type="EMBL" id="QNUL01000004">
    <property type="protein sequence ID" value="REA62855.1"/>
    <property type="molecule type" value="Genomic_DNA"/>
</dbReference>
<dbReference type="OrthoDB" id="10006864at2"/>
<proteinExistence type="predicted"/>
<organism evidence="1 2">
    <name type="scientific">Dyadobacter luteus</name>
    <dbReference type="NCBI Taxonomy" id="2259619"/>
    <lineage>
        <taxon>Bacteria</taxon>
        <taxon>Pseudomonadati</taxon>
        <taxon>Bacteroidota</taxon>
        <taxon>Cytophagia</taxon>
        <taxon>Cytophagales</taxon>
        <taxon>Spirosomataceae</taxon>
        <taxon>Dyadobacter</taxon>
    </lineage>
</organism>
<dbReference type="AlphaFoldDB" id="A0A3D8YF72"/>
<evidence type="ECO:0008006" key="3">
    <source>
        <dbReference type="Google" id="ProtNLM"/>
    </source>
</evidence>
<keyword evidence="2" id="KW-1185">Reference proteome</keyword>
<gene>
    <name evidence="1" type="ORF">DSL64_08005</name>
</gene>
<dbReference type="PROSITE" id="PS51257">
    <property type="entry name" value="PROKAR_LIPOPROTEIN"/>
    <property type="match status" value="1"/>
</dbReference>
<evidence type="ECO:0000313" key="1">
    <source>
        <dbReference type="EMBL" id="REA62855.1"/>
    </source>
</evidence>
<protein>
    <recommendedName>
        <fullName evidence="3">Lipoprotein</fullName>
    </recommendedName>
</protein>
<dbReference type="Proteomes" id="UP000256373">
    <property type="component" value="Unassembled WGS sequence"/>
</dbReference>
<reference evidence="1 2" key="1">
    <citation type="submission" date="2018-07" db="EMBL/GenBank/DDBJ databases">
        <title>Dyadobacter roseus sp. nov., isolated from rose rhizosphere soil.</title>
        <authorList>
            <person name="Chen L."/>
        </authorList>
    </citation>
    <scope>NUCLEOTIDE SEQUENCE [LARGE SCALE GENOMIC DNA]</scope>
    <source>
        <strain evidence="1 2">RS19</strain>
    </source>
</reference>
<comment type="caution">
    <text evidence="1">The sequence shown here is derived from an EMBL/GenBank/DDBJ whole genome shotgun (WGS) entry which is preliminary data.</text>
</comment>